<evidence type="ECO:0008006" key="6">
    <source>
        <dbReference type="Google" id="ProtNLM"/>
    </source>
</evidence>
<keyword evidence="3" id="KW-0460">Magnesium</keyword>
<feature type="binding site" evidence="3">
    <location>
        <position position="277"/>
    </location>
    <ligand>
        <name>Mg(2+)</name>
        <dbReference type="ChEBI" id="CHEBI:18420"/>
        <label>1</label>
    </ligand>
</feature>
<comment type="similarity">
    <text evidence="1">Belongs to the ADP-ribosylglycohydrolase family.</text>
</comment>
<evidence type="ECO:0000256" key="1">
    <source>
        <dbReference type="ARBA" id="ARBA00010702"/>
    </source>
</evidence>
<organism evidence="4 5">
    <name type="scientific">Ancrocorticia populi</name>
    <dbReference type="NCBI Taxonomy" id="2175228"/>
    <lineage>
        <taxon>Bacteria</taxon>
        <taxon>Bacillati</taxon>
        <taxon>Actinomycetota</taxon>
        <taxon>Actinomycetes</taxon>
        <taxon>Actinomycetales</taxon>
        <taxon>Actinomycetaceae</taxon>
        <taxon>Ancrocorticia</taxon>
    </lineage>
</organism>
<evidence type="ECO:0000256" key="2">
    <source>
        <dbReference type="ARBA" id="ARBA00022801"/>
    </source>
</evidence>
<evidence type="ECO:0000313" key="4">
    <source>
        <dbReference type="EMBL" id="PWF27542.1"/>
    </source>
</evidence>
<comment type="cofactor">
    <cofactor evidence="3">
        <name>Mg(2+)</name>
        <dbReference type="ChEBI" id="CHEBI:18420"/>
    </cofactor>
    <text evidence="3">Binds 2 magnesium ions per subunit.</text>
</comment>
<feature type="binding site" evidence="3">
    <location>
        <position position="278"/>
    </location>
    <ligand>
        <name>Mg(2+)</name>
        <dbReference type="ChEBI" id="CHEBI:18420"/>
        <label>1</label>
    </ligand>
</feature>
<evidence type="ECO:0000256" key="3">
    <source>
        <dbReference type="PIRSR" id="PIRSR605502-1"/>
    </source>
</evidence>
<dbReference type="Pfam" id="PF03747">
    <property type="entry name" value="ADP_ribosyl_GH"/>
    <property type="match status" value="1"/>
</dbReference>
<reference evidence="5" key="1">
    <citation type="submission" date="2018-05" db="EMBL/GenBank/DDBJ databases">
        <authorList>
            <person name="Li Y."/>
        </authorList>
    </citation>
    <scope>NUCLEOTIDE SEQUENCE [LARGE SCALE GENOMIC DNA]</scope>
    <source>
        <strain evidence="5">sk1b4</strain>
    </source>
</reference>
<feature type="binding site" evidence="3">
    <location>
        <position position="64"/>
    </location>
    <ligand>
        <name>Mg(2+)</name>
        <dbReference type="ChEBI" id="CHEBI:18420"/>
        <label>1</label>
    </ligand>
</feature>
<dbReference type="PANTHER" id="PTHR16222">
    <property type="entry name" value="ADP-RIBOSYLGLYCOHYDROLASE"/>
    <property type="match status" value="1"/>
</dbReference>
<dbReference type="AlphaFoldDB" id="A0A2V1K9T5"/>
<dbReference type="Gene3D" id="1.10.4080.10">
    <property type="entry name" value="ADP-ribosylation/Crystallin J1"/>
    <property type="match status" value="1"/>
</dbReference>
<protein>
    <recommendedName>
        <fullName evidence="6">Ribosylglycohydrolase</fullName>
    </recommendedName>
</protein>
<dbReference type="OrthoDB" id="9798107at2"/>
<feature type="binding site" evidence="3">
    <location>
        <position position="65"/>
    </location>
    <ligand>
        <name>Mg(2+)</name>
        <dbReference type="ChEBI" id="CHEBI:18420"/>
        <label>1</label>
    </ligand>
</feature>
<dbReference type="GO" id="GO:0016787">
    <property type="term" value="F:hydrolase activity"/>
    <property type="evidence" value="ECO:0007669"/>
    <property type="project" value="UniProtKB-KW"/>
</dbReference>
<dbReference type="RefSeq" id="WP_109093037.1">
    <property type="nucleotide sequence ID" value="NZ_QETB01000001.1"/>
</dbReference>
<dbReference type="SUPFAM" id="SSF101478">
    <property type="entry name" value="ADP-ribosylglycohydrolase"/>
    <property type="match status" value="1"/>
</dbReference>
<name>A0A2V1K9T5_9ACTO</name>
<comment type="caution">
    <text evidence="4">The sequence shown here is derived from an EMBL/GenBank/DDBJ whole genome shotgun (WGS) entry which is preliminary data.</text>
</comment>
<sequence>MSTQPSERQPIVITPDVEDRARGVLLASACGDALGVPYEFAKAPTHPEMIGGGLGPYDPGEWSDDTQMAACIAQGISGGASLLKDSTLDVIAENFMTWLREGATDVGTQTRAVLGGFDDYAGTASAKLKKSAKAYSAQTDRAAGNGALMRTAPVGLAYLDSPTATAQAAVAVAGLTHDDQLVDESCILWTEAIRNAVVTGEIAIRPGIDLLRPESRDYWTKAIDDAEAGSLNTHQNGFTVGALQCSWNAVHSVASLTGVEAVQLGIENAVRLGADTDTIAAIAGSLLGAAWGASSVPTIWSEAVHGWPGLTGDQYADLALTIIRGGN</sequence>
<gene>
    <name evidence="4" type="ORF">DD236_03970</name>
</gene>
<evidence type="ECO:0000313" key="5">
    <source>
        <dbReference type="Proteomes" id="UP000245283"/>
    </source>
</evidence>
<feature type="binding site" evidence="3">
    <location>
        <position position="275"/>
    </location>
    <ligand>
        <name>Mg(2+)</name>
        <dbReference type="ChEBI" id="CHEBI:18420"/>
        <label>1</label>
    </ligand>
</feature>
<keyword evidence="3" id="KW-0479">Metal-binding</keyword>
<dbReference type="Proteomes" id="UP000245283">
    <property type="component" value="Unassembled WGS sequence"/>
</dbReference>
<keyword evidence="5" id="KW-1185">Reference proteome</keyword>
<accession>A0A2V1K9T5</accession>
<feature type="binding site" evidence="3">
    <location>
        <position position="63"/>
    </location>
    <ligand>
        <name>Mg(2+)</name>
        <dbReference type="ChEBI" id="CHEBI:18420"/>
        <label>1</label>
    </ligand>
</feature>
<dbReference type="InterPro" id="IPR050792">
    <property type="entry name" value="ADP-ribosylglycohydrolase"/>
</dbReference>
<dbReference type="EMBL" id="QETB01000001">
    <property type="protein sequence ID" value="PWF27542.1"/>
    <property type="molecule type" value="Genomic_DNA"/>
</dbReference>
<keyword evidence="2" id="KW-0378">Hydrolase</keyword>
<dbReference type="GO" id="GO:0046872">
    <property type="term" value="F:metal ion binding"/>
    <property type="evidence" value="ECO:0007669"/>
    <property type="project" value="UniProtKB-KW"/>
</dbReference>
<dbReference type="PANTHER" id="PTHR16222:SF24">
    <property type="entry name" value="ADP-RIBOSYLHYDROLASE ARH3"/>
    <property type="match status" value="1"/>
</dbReference>
<dbReference type="InterPro" id="IPR005502">
    <property type="entry name" value="Ribosyl_crysJ1"/>
</dbReference>
<proteinExistence type="inferred from homology"/>
<dbReference type="InterPro" id="IPR036705">
    <property type="entry name" value="Ribosyl_crysJ1_sf"/>
</dbReference>